<dbReference type="InterPro" id="IPR010321">
    <property type="entry name" value="DUF922"/>
</dbReference>
<keyword evidence="1" id="KW-0732">Signal</keyword>
<keyword evidence="3" id="KW-1185">Reference proteome</keyword>
<dbReference type="Pfam" id="PF06037">
    <property type="entry name" value="DUF922"/>
    <property type="match status" value="1"/>
</dbReference>
<sequence>MTRIVLTLLALMMVGGPSQGASLTRSYSYFSIGGKTLSDIEQQLRTRGPHVGSTGQRHPGATRMEFTTKISYAETPNRCRVADANVTVKAQVFLPRWRNRRTAERETALIWDTLSRDIKRHEESHLSIAKRYARKIEDAVEALSTRSTCAPLQERAERVTAKILEEHDAAQEEFDRIESSNFERRLLRLLQYRLEQIESGRIPG</sequence>
<accession>K2LJM2</accession>
<dbReference type="STRING" id="391937.NA2_15849"/>
<dbReference type="eggNOG" id="COG5661">
    <property type="taxonomic scope" value="Bacteria"/>
</dbReference>
<feature type="signal peptide" evidence="1">
    <location>
        <begin position="1"/>
        <end position="20"/>
    </location>
</feature>
<dbReference type="AlphaFoldDB" id="K2LJM2"/>
<evidence type="ECO:0000313" key="3">
    <source>
        <dbReference type="Proteomes" id="UP000006786"/>
    </source>
</evidence>
<name>K2LJM2_9HYPH</name>
<dbReference type="EMBL" id="AMRM01000018">
    <property type="protein sequence ID" value="EKF17954.1"/>
    <property type="molecule type" value="Genomic_DNA"/>
</dbReference>
<organism evidence="2 3">
    <name type="scientific">Nitratireductor pacificus pht-3B</name>
    <dbReference type="NCBI Taxonomy" id="391937"/>
    <lineage>
        <taxon>Bacteria</taxon>
        <taxon>Pseudomonadati</taxon>
        <taxon>Pseudomonadota</taxon>
        <taxon>Alphaproteobacteria</taxon>
        <taxon>Hyphomicrobiales</taxon>
        <taxon>Phyllobacteriaceae</taxon>
        <taxon>Nitratireductor</taxon>
    </lineage>
</organism>
<dbReference type="RefSeq" id="WP_008598046.1">
    <property type="nucleotide sequence ID" value="NZ_AMRM01000018.1"/>
</dbReference>
<dbReference type="PATRIC" id="fig|391937.3.peg.3255"/>
<dbReference type="PIRSF" id="PIRSF010521">
    <property type="entry name" value="DUF922_bac"/>
    <property type="match status" value="1"/>
</dbReference>
<reference evidence="2 3" key="1">
    <citation type="journal article" date="2012" name="J. Bacteriol.">
        <title>Genome Sequence of Nitratireductor pacificus Type Strain pht-3B.</title>
        <authorList>
            <person name="Lai Q."/>
            <person name="Li G."/>
            <person name="Shao Z."/>
        </authorList>
    </citation>
    <scope>NUCLEOTIDE SEQUENCE [LARGE SCALE GENOMIC DNA]</scope>
    <source>
        <strain evidence="3">pht-3B</strain>
    </source>
</reference>
<evidence type="ECO:0000256" key="1">
    <source>
        <dbReference type="SAM" id="SignalP"/>
    </source>
</evidence>
<comment type="caution">
    <text evidence="2">The sequence shown here is derived from an EMBL/GenBank/DDBJ whole genome shotgun (WGS) entry which is preliminary data.</text>
</comment>
<feature type="chain" id="PRO_5003860576" description="Peptidase" evidence="1">
    <location>
        <begin position="21"/>
        <end position="204"/>
    </location>
</feature>
<protein>
    <recommendedName>
        <fullName evidence="4">Peptidase</fullName>
    </recommendedName>
</protein>
<evidence type="ECO:0000313" key="2">
    <source>
        <dbReference type="EMBL" id="EKF17954.1"/>
    </source>
</evidence>
<proteinExistence type="predicted"/>
<dbReference type="OrthoDB" id="7888967at2"/>
<dbReference type="Proteomes" id="UP000006786">
    <property type="component" value="Unassembled WGS sequence"/>
</dbReference>
<evidence type="ECO:0008006" key="4">
    <source>
        <dbReference type="Google" id="ProtNLM"/>
    </source>
</evidence>
<gene>
    <name evidence="2" type="ORF">NA2_15849</name>
</gene>